<gene>
    <name evidence="1" type="ORF">M422DRAFT_50228</name>
</gene>
<dbReference type="Proteomes" id="UP000054279">
    <property type="component" value="Unassembled WGS sequence"/>
</dbReference>
<sequence>MRSIDSIKIVNPYLSILYNSLPYVGNGDKGLHRQFDSSGIPLAKLLAELAPLFSDGEKAGKFWLLHRHFPLYLGERMVGRGDTMEPTTNNSSRIVAKRWNRQRWNWSTATLNVTVWTIPRHLPPNSGRDSGRLWKRSEADPCPWGLLRSQTYGGLYFYGVDQPWRQEARYKSRSVGRSLLEGRNRFQAAWIPSSYSASRCSHGFRPGQNHTETANGSMAPTPDVTGNSAIRFIATHVINSIPYRLSEAFNSSVSLFSSSNVTMGFGSEAALVIDERLEFNANVTPT</sequence>
<proteinExistence type="predicted"/>
<dbReference type="AlphaFoldDB" id="A0A0C9U4Q9"/>
<evidence type="ECO:0000313" key="2">
    <source>
        <dbReference type="Proteomes" id="UP000054279"/>
    </source>
</evidence>
<organism evidence="1 2">
    <name type="scientific">Sphaerobolus stellatus (strain SS14)</name>
    <dbReference type="NCBI Taxonomy" id="990650"/>
    <lineage>
        <taxon>Eukaryota</taxon>
        <taxon>Fungi</taxon>
        <taxon>Dikarya</taxon>
        <taxon>Basidiomycota</taxon>
        <taxon>Agaricomycotina</taxon>
        <taxon>Agaricomycetes</taxon>
        <taxon>Phallomycetidae</taxon>
        <taxon>Geastrales</taxon>
        <taxon>Sphaerobolaceae</taxon>
        <taxon>Sphaerobolus</taxon>
    </lineage>
</organism>
<keyword evidence="2" id="KW-1185">Reference proteome</keyword>
<accession>A0A0C9U4Q9</accession>
<dbReference type="OrthoDB" id="3049674at2759"/>
<dbReference type="EMBL" id="KN837165">
    <property type="protein sequence ID" value="KIJ37903.1"/>
    <property type="molecule type" value="Genomic_DNA"/>
</dbReference>
<evidence type="ECO:0000313" key="1">
    <source>
        <dbReference type="EMBL" id="KIJ37903.1"/>
    </source>
</evidence>
<dbReference type="HOGENOM" id="CLU_973770_0_0_1"/>
<reference evidence="1 2" key="1">
    <citation type="submission" date="2014-06" db="EMBL/GenBank/DDBJ databases">
        <title>Evolutionary Origins and Diversification of the Mycorrhizal Mutualists.</title>
        <authorList>
            <consortium name="DOE Joint Genome Institute"/>
            <consortium name="Mycorrhizal Genomics Consortium"/>
            <person name="Kohler A."/>
            <person name="Kuo A."/>
            <person name="Nagy L.G."/>
            <person name="Floudas D."/>
            <person name="Copeland A."/>
            <person name="Barry K.W."/>
            <person name="Cichocki N."/>
            <person name="Veneault-Fourrey C."/>
            <person name="LaButti K."/>
            <person name="Lindquist E.A."/>
            <person name="Lipzen A."/>
            <person name="Lundell T."/>
            <person name="Morin E."/>
            <person name="Murat C."/>
            <person name="Riley R."/>
            <person name="Ohm R."/>
            <person name="Sun H."/>
            <person name="Tunlid A."/>
            <person name="Henrissat B."/>
            <person name="Grigoriev I.V."/>
            <person name="Hibbett D.S."/>
            <person name="Martin F."/>
        </authorList>
    </citation>
    <scope>NUCLEOTIDE SEQUENCE [LARGE SCALE GENOMIC DNA]</scope>
    <source>
        <strain evidence="1 2">SS14</strain>
    </source>
</reference>
<name>A0A0C9U4Q9_SPHS4</name>
<protein>
    <submittedName>
        <fullName evidence="1">Uncharacterized protein</fullName>
    </submittedName>
</protein>